<organism evidence="6 7">
    <name type="scientific">Cognatishimia maritima</name>
    <dbReference type="NCBI Taxonomy" id="870908"/>
    <lineage>
        <taxon>Bacteria</taxon>
        <taxon>Pseudomonadati</taxon>
        <taxon>Pseudomonadota</taxon>
        <taxon>Alphaproteobacteria</taxon>
        <taxon>Rhodobacterales</taxon>
        <taxon>Paracoccaceae</taxon>
        <taxon>Cognatishimia</taxon>
    </lineage>
</organism>
<evidence type="ECO:0000256" key="2">
    <source>
        <dbReference type="ARBA" id="ARBA00022692"/>
    </source>
</evidence>
<evidence type="ECO:0000313" key="7">
    <source>
        <dbReference type="Proteomes" id="UP000184211"/>
    </source>
</evidence>
<dbReference type="GO" id="GO:0008168">
    <property type="term" value="F:methyltransferase activity"/>
    <property type="evidence" value="ECO:0007669"/>
    <property type="project" value="UniProtKB-KW"/>
</dbReference>
<proteinExistence type="predicted"/>
<reference evidence="7" key="1">
    <citation type="submission" date="2016-11" db="EMBL/GenBank/DDBJ databases">
        <authorList>
            <person name="Varghese N."/>
            <person name="Submissions S."/>
        </authorList>
    </citation>
    <scope>NUCLEOTIDE SEQUENCE [LARGE SCALE GENOMIC DNA]</scope>
    <source>
        <strain evidence="7">DSM 28223</strain>
    </source>
</reference>
<feature type="transmembrane region" description="Helical" evidence="5">
    <location>
        <begin position="93"/>
        <end position="120"/>
    </location>
</feature>
<dbReference type="OrthoDB" id="9811969at2"/>
<feature type="transmembrane region" description="Helical" evidence="5">
    <location>
        <begin position="39"/>
        <end position="63"/>
    </location>
</feature>
<dbReference type="InterPro" id="IPR007318">
    <property type="entry name" value="Phopholipid_MeTrfase"/>
</dbReference>
<keyword evidence="3 5" id="KW-1133">Transmembrane helix</keyword>
<name>A0A1M5JSC6_9RHOB</name>
<keyword evidence="7" id="KW-1185">Reference proteome</keyword>
<protein>
    <submittedName>
        <fullName evidence="6">Protein-S-isoprenylcysteine O-methyltransferase Ste14</fullName>
    </submittedName>
</protein>
<dbReference type="RefSeq" id="WP_072790723.1">
    <property type="nucleotide sequence ID" value="NZ_FQWM01000001.1"/>
</dbReference>
<evidence type="ECO:0000256" key="4">
    <source>
        <dbReference type="ARBA" id="ARBA00023136"/>
    </source>
</evidence>
<evidence type="ECO:0000313" key="6">
    <source>
        <dbReference type="EMBL" id="SHG43461.1"/>
    </source>
</evidence>
<comment type="subcellular location">
    <subcellularLocation>
        <location evidence="1">Endomembrane system</location>
        <topology evidence="1">Multi-pass membrane protein</topology>
    </subcellularLocation>
</comment>
<dbReference type="Proteomes" id="UP000184211">
    <property type="component" value="Unassembled WGS sequence"/>
</dbReference>
<evidence type="ECO:0000256" key="3">
    <source>
        <dbReference type="ARBA" id="ARBA00022989"/>
    </source>
</evidence>
<dbReference type="AlphaFoldDB" id="A0A1M5JSC6"/>
<keyword evidence="6" id="KW-0808">Transferase</keyword>
<dbReference type="Gene3D" id="1.20.120.1630">
    <property type="match status" value="1"/>
</dbReference>
<sequence>MSNAPDIKLYPPYLALAAPISAVALDWALPLGWAFPGPIWQIALGLALACAALWLAVAGARAFKSAGTNIDPKDEALVLVEAGPYRLTRNPMYLGMVTLQLALAFLFSLEWSLMIAPFLWLALDRGVVIYEETYLSHKFGAPYDAYLARTRRWL</sequence>
<feature type="transmembrane region" description="Helical" evidence="5">
    <location>
        <begin position="12"/>
        <end position="33"/>
    </location>
</feature>
<evidence type="ECO:0000256" key="1">
    <source>
        <dbReference type="ARBA" id="ARBA00004127"/>
    </source>
</evidence>
<dbReference type="Pfam" id="PF04191">
    <property type="entry name" value="PEMT"/>
    <property type="match status" value="1"/>
</dbReference>
<keyword evidence="2 5" id="KW-0812">Transmembrane</keyword>
<dbReference type="STRING" id="870908.SAMN04488044_0770"/>
<gene>
    <name evidence="6" type="ORF">SAMN04488044_0770</name>
</gene>
<dbReference type="GO" id="GO:0012505">
    <property type="term" value="C:endomembrane system"/>
    <property type="evidence" value="ECO:0007669"/>
    <property type="project" value="UniProtKB-SubCell"/>
</dbReference>
<evidence type="ECO:0000256" key="5">
    <source>
        <dbReference type="SAM" id="Phobius"/>
    </source>
</evidence>
<dbReference type="EMBL" id="FQWM01000001">
    <property type="protein sequence ID" value="SHG43461.1"/>
    <property type="molecule type" value="Genomic_DNA"/>
</dbReference>
<accession>A0A1M5JSC6</accession>
<keyword evidence="6" id="KW-0489">Methyltransferase</keyword>
<keyword evidence="4 5" id="KW-0472">Membrane</keyword>
<dbReference type="GO" id="GO:0032259">
    <property type="term" value="P:methylation"/>
    <property type="evidence" value="ECO:0007669"/>
    <property type="project" value="UniProtKB-KW"/>
</dbReference>